<dbReference type="PANTHER" id="PTHR23280">
    <property type="entry name" value="4.1 G PROTEIN"/>
    <property type="match status" value="1"/>
</dbReference>
<dbReference type="Pfam" id="PF00373">
    <property type="entry name" value="FERM_M"/>
    <property type="match status" value="1"/>
</dbReference>
<keyword evidence="4" id="KW-1185">Reference proteome</keyword>
<dbReference type="SUPFAM" id="SSF47031">
    <property type="entry name" value="Second domain of FERM"/>
    <property type="match status" value="1"/>
</dbReference>
<dbReference type="InterPro" id="IPR011993">
    <property type="entry name" value="PH-like_dom_sf"/>
</dbReference>
<feature type="compositionally biased region" description="Polar residues" evidence="1">
    <location>
        <begin position="274"/>
        <end position="295"/>
    </location>
</feature>
<dbReference type="Gene3D" id="1.20.80.10">
    <property type="match status" value="1"/>
</dbReference>
<protein>
    <recommendedName>
        <fullName evidence="2">FERM domain-containing protein</fullName>
    </recommendedName>
</protein>
<dbReference type="Proteomes" id="UP001651158">
    <property type="component" value="Unassembled WGS sequence"/>
</dbReference>
<proteinExistence type="predicted"/>
<dbReference type="SMART" id="SM01196">
    <property type="entry name" value="FERM_C"/>
    <property type="match status" value="1"/>
</dbReference>
<dbReference type="CDD" id="cd13186">
    <property type="entry name" value="FERM_C_NBL4_NBL5"/>
    <property type="match status" value="1"/>
</dbReference>
<evidence type="ECO:0000259" key="2">
    <source>
        <dbReference type="PROSITE" id="PS50057"/>
    </source>
</evidence>
<dbReference type="Gene3D" id="2.30.29.30">
    <property type="entry name" value="Pleckstrin-homology domain (PH domain)/Phosphotyrosine-binding domain (PTB)"/>
    <property type="match status" value="1"/>
</dbReference>
<gene>
    <name evidence="3" type="ORF">TcWFU_003389</name>
</gene>
<evidence type="ECO:0000313" key="4">
    <source>
        <dbReference type="Proteomes" id="UP001651158"/>
    </source>
</evidence>
<feature type="compositionally biased region" description="Low complexity" evidence="1">
    <location>
        <begin position="339"/>
        <end position="361"/>
    </location>
</feature>
<dbReference type="InterPro" id="IPR000299">
    <property type="entry name" value="FERM_domain"/>
</dbReference>
<feature type="region of interest" description="Disordered" evidence="1">
    <location>
        <begin position="1"/>
        <end position="28"/>
    </location>
</feature>
<accession>A0ABR4QL25</accession>
<comment type="caution">
    <text evidence="3">The sequence shown here is derived from an EMBL/GenBank/DDBJ whole genome shotgun (WGS) entry which is preliminary data.</text>
</comment>
<evidence type="ECO:0000256" key="1">
    <source>
        <dbReference type="SAM" id="MobiDB-lite"/>
    </source>
</evidence>
<dbReference type="InterPro" id="IPR019748">
    <property type="entry name" value="FERM_central"/>
</dbReference>
<name>A0ABR4QL25_9CEST</name>
<evidence type="ECO:0000313" key="3">
    <source>
        <dbReference type="EMBL" id="KAL5110095.1"/>
    </source>
</evidence>
<feature type="region of interest" description="Disordered" evidence="1">
    <location>
        <begin position="274"/>
        <end position="374"/>
    </location>
</feature>
<feature type="domain" description="FERM" evidence="2">
    <location>
        <begin position="1"/>
        <end position="243"/>
    </location>
</feature>
<feature type="compositionally biased region" description="Basic residues" evidence="1">
    <location>
        <begin position="316"/>
        <end position="327"/>
    </location>
</feature>
<sequence length="528" mass="59831">MLFKWRKSGQRPEHSGVAEMSHTSFDGSRKKSTDIECVVEYIDGTCTTFFFPLRKQLEQGTLQCTDDQIAAELAAFLLQGEFGAYDPRQHTPAFVSTIPFYPPERQTETLELAILHEYKKLRCREWTPLEADRMFLDRIRFLQNYGVDMHIVKGKDNEKYTLGLTPTGILVYEGGQKIGLFVWSMILKLDMHGKKLKLVVAEENEQARKVMEHTFVFVLPDTRACKHLWKCAVEHHAFFRLRGIPKPPSKLQQFFRLKSRFYASFRTEHQLAQENSYGSSSFRRRNTSTGQSLRSDASEKALGRSNSGTEISRGKSSFKRVSTRRVAARPSFVGRPSGTRSSQPPVSVPSSTGGSPSPRQPRLGTRPVVEDTRAHSPINAASRYVEYTQCLTIHFFNNLVDNRFYFRPGTAFHHCLLLKRLIALSTQPYQRLRRQTYDLLLYFPTPAHLLNGRCGLSLDDAPVSLSLQIIKSQSRSFGADQPKKLNQKGGINNALTQPGVVALVGGVTYRAKLVACRSNFRSSPKKQT</sequence>
<dbReference type="SUPFAM" id="SSF50729">
    <property type="entry name" value="PH domain-like"/>
    <property type="match status" value="1"/>
</dbReference>
<dbReference type="InterPro" id="IPR035963">
    <property type="entry name" value="FERM_2"/>
</dbReference>
<dbReference type="InterPro" id="IPR018980">
    <property type="entry name" value="FERM_PH-like_C"/>
</dbReference>
<dbReference type="Pfam" id="PF09380">
    <property type="entry name" value="FERM_C"/>
    <property type="match status" value="1"/>
</dbReference>
<dbReference type="InterPro" id="IPR014352">
    <property type="entry name" value="FERM/acyl-CoA-bd_prot_sf"/>
</dbReference>
<reference evidence="3 4" key="1">
    <citation type="journal article" date="2022" name="Front. Cell. Infect. Microbiol.">
        <title>The Genomes of Two Strains of Taenia crassiceps the Animal Model for the Study of Human Cysticercosis.</title>
        <authorList>
            <person name="Bobes R.J."/>
            <person name="Estrada K."/>
            <person name="Rios-Valencia D.G."/>
            <person name="Calderon-Gallegos A."/>
            <person name="de la Torre P."/>
            <person name="Carrero J.C."/>
            <person name="Sanchez-Flores A."/>
            <person name="Laclette J.P."/>
        </authorList>
    </citation>
    <scope>NUCLEOTIDE SEQUENCE [LARGE SCALE GENOMIC DNA]</scope>
    <source>
        <strain evidence="3">WFUcys</strain>
    </source>
</reference>
<dbReference type="PROSITE" id="PS50057">
    <property type="entry name" value="FERM_3"/>
    <property type="match status" value="1"/>
</dbReference>
<dbReference type="CDD" id="cd14473">
    <property type="entry name" value="FERM_B-lobe"/>
    <property type="match status" value="1"/>
</dbReference>
<organism evidence="3 4">
    <name type="scientific">Taenia crassiceps</name>
    <dbReference type="NCBI Taxonomy" id="6207"/>
    <lineage>
        <taxon>Eukaryota</taxon>
        <taxon>Metazoa</taxon>
        <taxon>Spiralia</taxon>
        <taxon>Lophotrochozoa</taxon>
        <taxon>Platyhelminthes</taxon>
        <taxon>Cestoda</taxon>
        <taxon>Eucestoda</taxon>
        <taxon>Cyclophyllidea</taxon>
        <taxon>Taeniidae</taxon>
        <taxon>Taenia</taxon>
    </lineage>
</organism>
<dbReference type="PANTHER" id="PTHR23280:SF25">
    <property type="entry name" value="MOESIN_EZRIN_RADIXIN HOMOLOG 1"/>
    <property type="match status" value="1"/>
</dbReference>
<dbReference type="EMBL" id="JAKROA010000002">
    <property type="protein sequence ID" value="KAL5110095.1"/>
    <property type="molecule type" value="Genomic_DNA"/>
</dbReference>